<comment type="similarity">
    <text evidence="1">Belongs to the glycosyl hydrolase 13 family.</text>
</comment>
<dbReference type="CDD" id="cd11333">
    <property type="entry name" value="AmyAc_SI_OligoGlu_DGase"/>
    <property type="match status" value="1"/>
</dbReference>
<dbReference type="STRING" id="758803.SAMN05421803_1134"/>
<dbReference type="InterPro" id="IPR013780">
    <property type="entry name" value="Glyco_hydro_b"/>
</dbReference>
<dbReference type="GO" id="GO:0009313">
    <property type="term" value="P:oligosaccharide catabolic process"/>
    <property type="evidence" value="ECO:0007669"/>
    <property type="project" value="TreeGrafter"/>
</dbReference>
<evidence type="ECO:0000259" key="4">
    <source>
        <dbReference type="SMART" id="SM00642"/>
    </source>
</evidence>
<dbReference type="Proteomes" id="UP000184452">
    <property type="component" value="Unassembled WGS sequence"/>
</dbReference>
<keyword evidence="3" id="KW-0326">Glycosidase</keyword>
<gene>
    <name evidence="5" type="ORF">SAMN05421803_1134</name>
</gene>
<dbReference type="OrthoDB" id="3203135at2"/>
<dbReference type="FunFam" id="3.90.400.10:FF:000002">
    <property type="entry name" value="Sucrose isomerase"/>
    <property type="match status" value="1"/>
</dbReference>
<dbReference type="Gene3D" id="2.60.40.1180">
    <property type="entry name" value="Golgi alpha-mannosidase II"/>
    <property type="match status" value="1"/>
</dbReference>
<dbReference type="SUPFAM" id="SSF51445">
    <property type="entry name" value="(Trans)glycosidases"/>
    <property type="match status" value="1"/>
</dbReference>
<sequence>MAQPPADPWWKSAVVYQVYPASFQDGDGDGVGDLPGVIDRLDHLHTLGVGAVWLSPVYPSPWDDNGYDVSDYRGIHPRFGTLDDWDRLRDGLHERGMRLVMDLVVNHTSDEHPWFADSRSSKESPRRDHYIWRPGRDGGPPNNWGSVFSGPAWTRDEATGEYYLHLFSRRQPDLNWENPEVRAQVHDIARWWLDRGADGFRMDVINFVSKAPGLPDGPVPAGGGYGLFAEHAVNGPRLREFLGGLRDAAFAGRDVLTVGEMPGVGVEQAREHTDPAGGEVSMVFQFEHVDLDHGPGGKFDPAPPDLRRLKASMDRWQLGLGDRGWNSLYWNNHDQPRALSRFGDDGEHRVASAKTLATTLHMMKGTPYVYQGEELGMANARFRDISEYRDVETLNHHRHALAAGEDAERVMAGIGRMSRDNARTPMQWDASPHAGFTTGTPWIAVNPDHAEVNAEAALADPDSVFHHYRRLIALRGEHPVVVHGAYAPLLPDHPALYAYTRTLGATVLTVLANWSADEVDADADPAAAGPGPRLLLGTHPEPEGVFAPLRPWESRVLLSG</sequence>
<keyword evidence="6" id="KW-1185">Reference proteome</keyword>
<dbReference type="GO" id="GO:0004556">
    <property type="term" value="F:alpha-amylase activity"/>
    <property type="evidence" value="ECO:0007669"/>
    <property type="project" value="TreeGrafter"/>
</dbReference>
<evidence type="ECO:0000313" key="6">
    <source>
        <dbReference type="Proteomes" id="UP000184452"/>
    </source>
</evidence>
<dbReference type="Gene3D" id="3.90.400.10">
    <property type="entry name" value="Oligo-1,6-glucosidase, Domain 2"/>
    <property type="match status" value="1"/>
</dbReference>
<name>A0A1M6PB01_9ACTN</name>
<dbReference type="InterPro" id="IPR045857">
    <property type="entry name" value="O16G_dom_2"/>
</dbReference>
<evidence type="ECO:0000256" key="2">
    <source>
        <dbReference type="ARBA" id="ARBA00022801"/>
    </source>
</evidence>
<dbReference type="NCBIfam" id="NF008183">
    <property type="entry name" value="PRK10933.1"/>
    <property type="match status" value="1"/>
</dbReference>
<dbReference type="SMART" id="SM00642">
    <property type="entry name" value="Aamy"/>
    <property type="match status" value="1"/>
</dbReference>
<evidence type="ECO:0000256" key="3">
    <source>
        <dbReference type="ARBA" id="ARBA00023295"/>
    </source>
</evidence>
<organism evidence="5 6">
    <name type="scientific">Nocardiopsis flavescens</name>
    <dbReference type="NCBI Taxonomy" id="758803"/>
    <lineage>
        <taxon>Bacteria</taxon>
        <taxon>Bacillati</taxon>
        <taxon>Actinomycetota</taxon>
        <taxon>Actinomycetes</taxon>
        <taxon>Streptosporangiales</taxon>
        <taxon>Nocardiopsidaceae</taxon>
        <taxon>Nocardiopsis</taxon>
    </lineage>
</organism>
<proteinExistence type="inferred from homology"/>
<dbReference type="SUPFAM" id="SSF51011">
    <property type="entry name" value="Glycosyl hydrolase domain"/>
    <property type="match status" value="1"/>
</dbReference>
<dbReference type="RefSeq" id="WP_073380917.1">
    <property type="nucleotide sequence ID" value="NZ_FQZK01000013.1"/>
</dbReference>
<dbReference type="PANTHER" id="PTHR10357">
    <property type="entry name" value="ALPHA-AMYLASE FAMILY MEMBER"/>
    <property type="match status" value="1"/>
</dbReference>
<dbReference type="Pfam" id="PF00128">
    <property type="entry name" value="Alpha-amylase"/>
    <property type="match status" value="1"/>
</dbReference>
<dbReference type="FunFam" id="3.20.20.80:FF:000064">
    <property type="entry name" value="Oligo-1,6-glucosidase"/>
    <property type="match status" value="1"/>
</dbReference>
<accession>A0A1M6PB01</accession>
<dbReference type="EMBL" id="FQZK01000013">
    <property type="protein sequence ID" value="SHK05125.1"/>
    <property type="molecule type" value="Genomic_DNA"/>
</dbReference>
<dbReference type="InterPro" id="IPR017853">
    <property type="entry name" value="GH"/>
</dbReference>
<feature type="domain" description="Glycosyl hydrolase family 13 catalytic" evidence="4">
    <location>
        <begin position="17"/>
        <end position="423"/>
    </location>
</feature>
<evidence type="ECO:0000313" key="5">
    <source>
        <dbReference type="EMBL" id="SHK05125.1"/>
    </source>
</evidence>
<dbReference type="InterPro" id="IPR006047">
    <property type="entry name" value="GH13_cat_dom"/>
</dbReference>
<reference evidence="5 6" key="1">
    <citation type="submission" date="2016-11" db="EMBL/GenBank/DDBJ databases">
        <authorList>
            <person name="Jaros S."/>
            <person name="Januszkiewicz K."/>
            <person name="Wedrychowicz H."/>
        </authorList>
    </citation>
    <scope>NUCLEOTIDE SEQUENCE [LARGE SCALE GENOMIC DNA]</scope>
    <source>
        <strain evidence="5 6">CGMCC 4.5723</strain>
    </source>
</reference>
<keyword evidence="2" id="KW-0378">Hydrolase</keyword>
<dbReference type="Gene3D" id="3.20.20.80">
    <property type="entry name" value="Glycosidases"/>
    <property type="match status" value="1"/>
</dbReference>
<evidence type="ECO:0000256" key="1">
    <source>
        <dbReference type="ARBA" id="ARBA00008061"/>
    </source>
</evidence>
<dbReference type="PANTHER" id="PTHR10357:SF184">
    <property type="entry name" value="OLIGO-1,6-GLUCOSIDASE 1"/>
    <property type="match status" value="1"/>
</dbReference>
<protein>
    <submittedName>
        <fullName evidence="5">Oligo-1,6-glucosidase</fullName>
    </submittedName>
</protein>
<dbReference type="AlphaFoldDB" id="A0A1M6PB01"/>